<comment type="caution">
    <text evidence="1">The sequence shown here is derived from an EMBL/GenBank/DDBJ whole genome shotgun (WGS) entry which is preliminary data.</text>
</comment>
<proteinExistence type="predicted"/>
<sequence length="160" mass="17628">MTDASEAAALLPLLLDQERLIQFDSFDVGDAWAVGSRLVELGTLRRHPIAVSIMFGDQRVFHAALPGACADNDAWLENKFRVVRHYASSSFAVGTRFRANSRDFRTDSNLDPRTHAAHGGAFPLRVRGSLIGVAGVSGLPQRDDHDLIVEVLDEHRRSHS</sequence>
<evidence type="ECO:0000313" key="2">
    <source>
        <dbReference type="Proteomes" id="UP000297472"/>
    </source>
</evidence>
<dbReference type="InterPro" id="IPR038084">
    <property type="entry name" value="PduO/GlcC-like_sf"/>
</dbReference>
<keyword evidence="2" id="KW-1185">Reference proteome</keyword>
<dbReference type="PANTHER" id="PTHR28255:SF1">
    <property type="entry name" value="UPF0303 PROTEIN YBR137W"/>
    <property type="match status" value="1"/>
</dbReference>
<dbReference type="Proteomes" id="UP000297472">
    <property type="component" value="Unassembled WGS sequence"/>
</dbReference>
<name>A0A4Y8JXA9_9MICO</name>
<dbReference type="AlphaFoldDB" id="A0A4Y8JXA9"/>
<dbReference type="SUPFAM" id="SSF143744">
    <property type="entry name" value="GlcG-like"/>
    <property type="match status" value="1"/>
</dbReference>
<dbReference type="NCBIfam" id="NF002696">
    <property type="entry name" value="PRK02487.1-5"/>
    <property type="match status" value="1"/>
</dbReference>
<dbReference type="Gene3D" id="3.30.450.150">
    <property type="entry name" value="Haem-degrading domain"/>
    <property type="match status" value="1"/>
</dbReference>
<protein>
    <submittedName>
        <fullName evidence="1">Heme-degrading domain-containing protein</fullName>
    </submittedName>
</protein>
<dbReference type="Pfam" id="PF03928">
    <property type="entry name" value="HbpS-like"/>
    <property type="match status" value="1"/>
</dbReference>
<evidence type="ECO:0000313" key="1">
    <source>
        <dbReference type="EMBL" id="TFD32270.1"/>
    </source>
</evidence>
<dbReference type="OrthoDB" id="9815315at2"/>
<dbReference type="PANTHER" id="PTHR28255">
    <property type="match status" value="1"/>
</dbReference>
<dbReference type="InterPro" id="IPR010371">
    <property type="entry name" value="YBR137W-like"/>
</dbReference>
<dbReference type="RefSeq" id="WP_134423812.1">
    <property type="nucleotide sequence ID" value="NZ_SOHA01000009.1"/>
</dbReference>
<gene>
    <name evidence="1" type="ORF">E3T49_04725</name>
</gene>
<dbReference type="PIRSF" id="PIRSF008757">
    <property type="entry name" value="UCP008757"/>
    <property type="match status" value="1"/>
</dbReference>
<reference evidence="1 2" key="1">
    <citation type="submission" date="2019-03" db="EMBL/GenBank/DDBJ databases">
        <title>Genomics of glacier-inhabiting Cryobacterium strains.</title>
        <authorList>
            <person name="Liu Q."/>
            <person name="Xin Y.-H."/>
        </authorList>
    </citation>
    <scope>NUCLEOTIDE SEQUENCE [LARGE SCALE GENOMIC DNA]</scope>
    <source>
        <strain evidence="1 2">TMT1-51</strain>
    </source>
</reference>
<organism evidence="1 2">
    <name type="scientific">Cryobacterium cryoconiti</name>
    <dbReference type="NCBI Taxonomy" id="1259239"/>
    <lineage>
        <taxon>Bacteria</taxon>
        <taxon>Bacillati</taxon>
        <taxon>Actinomycetota</taxon>
        <taxon>Actinomycetes</taxon>
        <taxon>Micrococcales</taxon>
        <taxon>Microbacteriaceae</taxon>
        <taxon>Cryobacterium</taxon>
    </lineage>
</organism>
<accession>A0A4Y8JXA9</accession>
<dbReference type="InterPro" id="IPR005624">
    <property type="entry name" value="PduO/GlcC-like"/>
</dbReference>
<dbReference type="EMBL" id="SOHA01000009">
    <property type="protein sequence ID" value="TFD32270.1"/>
    <property type="molecule type" value="Genomic_DNA"/>
</dbReference>